<feature type="domain" description="WRKY" evidence="7">
    <location>
        <begin position="77"/>
        <end position="140"/>
    </location>
</feature>
<dbReference type="InterPro" id="IPR044810">
    <property type="entry name" value="WRKY_plant"/>
</dbReference>
<keyword evidence="2" id="KW-0805">Transcription regulation</keyword>
<feature type="compositionally biased region" description="Basic and acidic residues" evidence="6">
    <location>
        <begin position="55"/>
        <end position="64"/>
    </location>
</feature>
<protein>
    <recommendedName>
        <fullName evidence="7">WRKY domain-containing protein</fullName>
    </recommendedName>
</protein>
<evidence type="ECO:0000256" key="1">
    <source>
        <dbReference type="ARBA" id="ARBA00004123"/>
    </source>
</evidence>
<dbReference type="AlphaFoldDB" id="A0A5J5ASM2"/>
<gene>
    <name evidence="8" type="ORF">F0562_031480</name>
</gene>
<evidence type="ECO:0000256" key="4">
    <source>
        <dbReference type="ARBA" id="ARBA00023163"/>
    </source>
</evidence>
<keyword evidence="3" id="KW-0238">DNA-binding</keyword>
<feature type="region of interest" description="Disordered" evidence="6">
    <location>
        <begin position="35"/>
        <end position="72"/>
    </location>
</feature>
<keyword evidence="4" id="KW-0804">Transcription</keyword>
<organism evidence="8 9">
    <name type="scientific">Nyssa sinensis</name>
    <dbReference type="NCBI Taxonomy" id="561372"/>
    <lineage>
        <taxon>Eukaryota</taxon>
        <taxon>Viridiplantae</taxon>
        <taxon>Streptophyta</taxon>
        <taxon>Embryophyta</taxon>
        <taxon>Tracheophyta</taxon>
        <taxon>Spermatophyta</taxon>
        <taxon>Magnoliopsida</taxon>
        <taxon>eudicotyledons</taxon>
        <taxon>Gunneridae</taxon>
        <taxon>Pentapetalae</taxon>
        <taxon>asterids</taxon>
        <taxon>Cornales</taxon>
        <taxon>Nyssaceae</taxon>
        <taxon>Nyssa</taxon>
    </lineage>
</organism>
<evidence type="ECO:0000256" key="2">
    <source>
        <dbReference type="ARBA" id="ARBA00023015"/>
    </source>
</evidence>
<dbReference type="InterPro" id="IPR003657">
    <property type="entry name" value="WRKY_dom"/>
</dbReference>
<proteinExistence type="predicted"/>
<accession>A0A5J5ASM2</accession>
<evidence type="ECO:0000256" key="3">
    <source>
        <dbReference type="ARBA" id="ARBA00023125"/>
    </source>
</evidence>
<feature type="compositionally biased region" description="Basic and acidic residues" evidence="6">
    <location>
        <begin position="36"/>
        <end position="49"/>
    </location>
</feature>
<dbReference type="PANTHER" id="PTHR31282">
    <property type="entry name" value="WRKY TRANSCRIPTION FACTOR 21-RELATED"/>
    <property type="match status" value="1"/>
</dbReference>
<comment type="subcellular location">
    <subcellularLocation>
        <location evidence="1">Nucleus</location>
    </subcellularLocation>
</comment>
<dbReference type="GO" id="GO:0005634">
    <property type="term" value="C:nucleus"/>
    <property type="evidence" value="ECO:0007669"/>
    <property type="project" value="UniProtKB-SubCell"/>
</dbReference>
<evidence type="ECO:0000313" key="9">
    <source>
        <dbReference type="Proteomes" id="UP000325577"/>
    </source>
</evidence>
<reference evidence="8 9" key="1">
    <citation type="submission" date="2019-09" db="EMBL/GenBank/DDBJ databases">
        <title>A chromosome-level genome assembly of the Chinese tupelo Nyssa sinensis.</title>
        <authorList>
            <person name="Yang X."/>
            <person name="Kang M."/>
            <person name="Yang Y."/>
            <person name="Xiong H."/>
            <person name="Wang M."/>
            <person name="Zhang Z."/>
            <person name="Wang Z."/>
            <person name="Wu H."/>
            <person name="Ma T."/>
            <person name="Liu J."/>
            <person name="Xi Z."/>
        </authorList>
    </citation>
    <scope>NUCLEOTIDE SEQUENCE [LARGE SCALE GENOMIC DNA]</scope>
    <source>
        <strain evidence="8">J267</strain>
        <tissue evidence="8">Leaf</tissue>
    </source>
</reference>
<dbReference type="PROSITE" id="PS50811">
    <property type="entry name" value="WRKY"/>
    <property type="match status" value="1"/>
</dbReference>
<keyword evidence="5" id="KW-0539">Nucleus</keyword>
<name>A0A5J5ASM2_9ASTE</name>
<dbReference type="SMART" id="SM00774">
    <property type="entry name" value="WRKY"/>
    <property type="match status" value="1"/>
</dbReference>
<evidence type="ECO:0000256" key="5">
    <source>
        <dbReference type="ARBA" id="ARBA00023242"/>
    </source>
</evidence>
<dbReference type="Pfam" id="PF03106">
    <property type="entry name" value="WRKY"/>
    <property type="match status" value="1"/>
</dbReference>
<dbReference type="Gene3D" id="2.20.25.80">
    <property type="entry name" value="WRKY domain"/>
    <property type="match status" value="1"/>
</dbReference>
<sequence length="258" mass="29760">MEGLEKFWTNRERVIGELLKGRDLTTQLRILLQKKPFSDHGSGDRRSEDSGESSKTPELKDRRGCYKRRKSSDSRIKVSPTMEDGYAWRKYGQKAILNAKYPRCYFRCTHKNDQGCGALKQVQIITEDPIMYQITYFGHHTCKDILNVLQIVSDSDPVEPYLLSFKSKIPSEQDHHDHATCQQPIYLAKQEFTEETQSTDLSDNNMLSLDSILWPDLMAMETSSRVYSCATSTSSDGLDMDFLIKSVDFDNDFHFEEI</sequence>
<dbReference type="GO" id="GO:0003700">
    <property type="term" value="F:DNA-binding transcription factor activity"/>
    <property type="evidence" value="ECO:0007669"/>
    <property type="project" value="InterPro"/>
</dbReference>
<evidence type="ECO:0000313" key="8">
    <source>
        <dbReference type="EMBL" id="KAA8533963.1"/>
    </source>
</evidence>
<dbReference type="InterPro" id="IPR036576">
    <property type="entry name" value="WRKY_dom_sf"/>
</dbReference>
<evidence type="ECO:0000256" key="6">
    <source>
        <dbReference type="SAM" id="MobiDB-lite"/>
    </source>
</evidence>
<dbReference type="GO" id="GO:0043565">
    <property type="term" value="F:sequence-specific DNA binding"/>
    <property type="evidence" value="ECO:0007669"/>
    <property type="project" value="InterPro"/>
</dbReference>
<dbReference type="Proteomes" id="UP000325577">
    <property type="component" value="Linkage Group LG18"/>
</dbReference>
<keyword evidence="9" id="KW-1185">Reference proteome</keyword>
<dbReference type="OrthoDB" id="2021064at2759"/>
<dbReference type="EMBL" id="CM018041">
    <property type="protein sequence ID" value="KAA8533963.1"/>
    <property type="molecule type" value="Genomic_DNA"/>
</dbReference>
<dbReference type="SUPFAM" id="SSF118290">
    <property type="entry name" value="WRKY DNA-binding domain"/>
    <property type="match status" value="1"/>
</dbReference>
<evidence type="ECO:0000259" key="7">
    <source>
        <dbReference type="PROSITE" id="PS50811"/>
    </source>
</evidence>